<dbReference type="EMBL" id="JBHSGW010000025">
    <property type="protein sequence ID" value="MFC4740231.1"/>
    <property type="molecule type" value="Genomic_DNA"/>
</dbReference>
<evidence type="ECO:0000256" key="1">
    <source>
        <dbReference type="SAM" id="MobiDB-lite"/>
    </source>
</evidence>
<gene>
    <name evidence="3" type="ORF">ACFO3U_09530</name>
</gene>
<dbReference type="RefSeq" id="WP_379741185.1">
    <property type="nucleotide sequence ID" value="NZ_JBHSGW010000025.1"/>
</dbReference>
<feature type="region of interest" description="Disordered" evidence="1">
    <location>
        <begin position="31"/>
        <end position="54"/>
    </location>
</feature>
<protein>
    <recommendedName>
        <fullName evidence="5">Collagen-like protein</fullName>
    </recommendedName>
</protein>
<comment type="caution">
    <text evidence="3">The sequence shown here is derived from an EMBL/GenBank/DDBJ whole genome shotgun (WGS) entry which is preliminary data.</text>
</comment>
<dbReference type="Gene3D" id="1.20.5.320">
    <property type="entry name" value="6-Phosphogluconate Dehydrogenase, domain 3"/>
    <property type="match status" value="1"/>
</dbReference>
<evidence type="ECO:0000256" key="2">
    <source>
        <dbReference type="SAM" id="SignalP"/>
    </source>
</evidence>
<dbReference type="Proteomes" id="UP001595885">
    <property type="component" value="Unassembled WGS sequence"/>
</dbReference>
<feature type="chain" id="PRO_5046752850" description="Collagen-like protein" evidence="2">
    <location>
        <begin position="23"/>
        <end position="197"/>
    </location>
</feature>
<evidence type="ECO:0000313" key="4">
    <source>
        <dbReference type="Proteomes" id="UP001595885"/>
    </source>
</evidence>
<organism evidence="3 4">
    <name type="scientific">Flavobacterium ponti</name>
    <dbReference type="NCBI Taxonomy" id="665133"/>
    <lineage>
        <taxon>Bacteria</taxon>
        <taxon>Pseudomonadati</taxon>
        <taxon>Bacteroidota</taxon>
        <taxon>Flavobacteriia</taxon>
        <taxon>Flavobacteriales</taxon>
        <taxon>Flavobacteriaceae</taxon>
        <taxon>Flavobacterium</taxon>
    </lineage>
</organism>
<evidence type="ECO:0000313" key="3">
    <source>
        <dbReference type="EMBL" id="MFC4740231.1"/>
    </source>
</evidence>
<reference evidence="4" key="1">
    <citation type="journal article" date="2019" name="Int. J. Syst. Evol. Microbiol.">
        <title>The Global Catalogue of Microorganisms (GCM) 10K type strain sequencing project: providing services to taxonomists for standard genome sequencing and annotation.</title>
        <authorList>
            <consortium name="The Broad Institute Genomics Platform"/>
            <consortium name="The Broad Institute Genome Sequencing Center for Infectious Disease"/>
            <person name="Wu L."/>
            <person name="Ma J."/>
        </authorList>
    </citation>
    <scope>NUCLEOTIDE SEQUENCE [LARGE SCALE GENOMIC DNA]</scope>
    <source>
        <strain evidence="4">CCUG 50349</strain>
    </source>
</reference>
<feature type="signal peptide" evidence="2">
    <location>
        <begin position="1"/>
        <end position="22"/>
    </location>
</feature>
<proteinExistence type="predicted"/>
<keyword evidence="2" id="KW-0732">Signal</keyword>
<dbReference type="PROSITE" id="PS51257">
    <property type="entry name" value="PROKAR_LIPOPROTEIN"/>
    <property type="match status" value="1"/>
</dbReference>
<name>A0ABV9P668_9FLAO</name>
<accession>A0ABV9P668</accession>
<evidence type="ECO:0008006" key="5">
    <source>
        <dbReference type="Google" id="ProtNLM"/>
    </source>
</evidence>
<keyword evidence="4" id="KW-1185">Reference proteome</keyword>
<sequence length="197" mass="20701">MKTTILKTVLIGLVAILTSCSAEDGKDGVNGINGIDGTNGVDGSQGPQGPQGPAGTANVIYSSWIPANFSGTSASLKYMGIDFPMGMPSASSIKNTHTVLVYFTGYGDGNVYQLPVLDFRGAQFTFGFGSSSISSSDINITAKALSGNLTSQQIDPALGAKFRYIIIPNGVLANRLNTSGLTKMNYEETCDYFNIEE</sequence>